<dbReference type="Gene3D" id="2.60.40.2750">
    <property type="match status" value="1"/>
</dbReference>
<organism evidence="1">
    <name type="scientific">marine sediment metagenome</name>
    <dbReference type="NCBI Taxonomy" id="412755"/>
    <lineage>
        <taxon>unclassified sequences</taxon>
        <taxon>metagenomes</taxon>
        <taxon>ecological metagenomes</taxon>
    </lineage>
</organism>
<reference evidence="1" key="1">
    <citation type="journal article" date="2015" name="Nature">
        <title>Complex archaea that bridge the gap between prokaryotes and eukaryotes.</title>
        <authorList>
            <person name="Spang A."/>
            <person name="Saw J.H."/>
            <person name="Jorgensen S.L."/>
            <person name="Zaremba-Niedzwiedzka K."/>
            <person name="Martijn J."/>
            <person name="Lind A.E."/>
            <person name="van Eijk R."/>
            <person name="Schleper C."/>
            <person name="Guy L."/>
            <person name="Ettema T.J."/>
        </authorList>
    </citation>
    <scope>NUCLEOTIDE SEQUENCE</scope>
</reference>
<dbReference type="AlphaFoldDB" id="A0A0F9BYP3"/>
<accession>A0A0F9BYP3</accession>
<sequence length="302" mass="32879">ITAFARAADHSWSYVCGDATNAYNNPRYSSTSKAKSDRRKNTPKIDLYTRSMVYLPKANNLLLFDRVNALDPSYRKAWLLHSVGKPQVDGKIVKAQVPGHVEDFDGDTVKITWAGGIIPPPDPKDPGRLFMRTFLPAEHYIRRIGGKGHEFWVAGKNRPIKRYTNSITPGTPHPIEVGNWRIEVSPAKPAKFDNFLHLINICDTRTEKMPPSRMIASDGGKMVGVTMAGWVVMFGRKGEVAGPVSYAAPAGKVEHLVVDLKRGGKYRVSGAAGGAATLTAGKEGTLRFATAAAGAVKLTPLQ</sequence>
<name>A0A0F9BYP3_9ZZZZ</name>
<comment type="caution">
    <text evidence="1">The sequence shown here is derived from an EMBL/GenBank/DDBJ whole genome shotgun (WGS) entry which is preliminary data.</text>
</comment>
<proteinExistence type="predicted"/>
<gene>
    <name evidence="1" type="ORF">LCGC14_2469160</name>
</gene>
<evidence type="ECO:0000313" key="1">
    <source>
        <dbReference type="EMBL" id="KKL19072.1"/>
    </source>
</evidence>
<dbReference type="Gene3D" id="2.70.98.70">
    <property type="match status" value="1"/>
</dbReference>
<feature type="non-terminal residue" evidence="1">
    <location>
        <position position="1"/>
    </location>
</feature>
<dbReference type="EMBL" id="LAZR01038621">
    <property type="protein sequence ID" value="KKL19072.1"/>
    <property type="molecule type" value="Genomic_DNA"/>
</dbReference>
<protein>
    <submittedName>
        <fullName evidence="1">Uncharacterized protein</fullName>
    </submittedName>
</protein>